<organism evidence="1 2">
    <name type="scientific">Danaus chrysippus</name>
    <name type="common">African queen</name>
    <dbReference type="NCBI Taxonomy" id="151541"/>
    <lineage>
        <taxon>Eukaryota</taxon>
        <taxon>Metazoa</taxon>
        <taxon>Ecdysozoa</taxon>
        <taxon>Arthropoda</taxon>
        <taxon>Hexapoda</taxon>
        <taxon>Insecta</taxon>
        <taxon>Pterygota</taxon>
        <taxon>Neoptera</taxon>
        <taxon>Endopterygota</taxon>
        <taxon>Lepidoptera</taxon>
        <taxon>Glossata</taxon>
        <taxon>Ditrysia</taxon>
        <taxon>Papilionoidea</taxon>
        <taxon>Nymphalidae</taxon>
        <taxon>Danainae</taxon>
        <taxon>Danaini</taxon>
        <taxon>Danaina</taxon>
        <taxon>Danaus</taxon>
        <taxon>Anosia</taxon>
    </lineage>
</organism>
<sequence length="177" mass="20675">MKAREQIFKNFPMGEVSDLFGTNQHYNIPSNYQDFGRRFIPQYLYTKKKSLDELAEEKLHDDVQQFIEDKKRSKEIVPVKAPPEFVLKIAKTSALLEKSKPINPSDGFIQKDILRSGNYWNDVWVEEIDPKKLLRTSQSNQPESVRVEIMPGSKLYRLVSLLKEKSPRLLYVINKSD</sequence>
<dbReference type="OrthoDB" id="7473119at2759"/>
<dbReference type="AlphaFoldDB" id="A0A8J2QWD8"/>
<evidence type="ECO:0000313" key="2">
    <source>
        <dbReference type="Proteomes" id="UP000789524"/>
    </source>
</evidence>
<protein>
    <submittedName>
        <fullName evidence="1">(African queen) hypothetical protein</fullName>
    </submittedName>
</protein>
<dbReference type="Proteomes" id="UP000789524">
    <property type="component" value="Unassembled WGS sequence"/>
</dbReference>
<evidence type="ECO:0000313" key="1">
    <source>
        <dbReference type="EMBL" id="CAG9572911.1"/>
    </source>
</evidence>
<dbReference type="EMBL" id="CAKASE010000069">
    <property type="protein sequence ID" value="CAG9572911.1"/>
    <property type="molecule type" value="Genomic_DNA"/>
</dbReference>
<keyword evidence="2" id="KW-1185">Reference proteome</keyword>
<comment type="caution">
    <text evidence="1">The sequence shown here is derived from an EMBL/GenBank/DDBJ whole genome shotgun (WGS) entry which is preliminary data.</text>
</comment>
<accession>A0A8J2QWD8</accession>
<gene>
    <name evidence="1" type="ORF">DCHRY22_LOCUS10238</name>
</gene>
<proteinExistence type="predicted"/>
<reference evidence="1" key="1">
    <citation type="submission" date="2021-09" db="EMBL/GenBank/DDBJ databases">
        <authorList>
            <person name="Martin H S."/>
        </authorList>
    </citation>
    <scope>NUCLEOTIDE SEQUENCE</scope>
</reference>
<name>A0A8J2QWD8_9NEOP</name>